<protein>
    <submittedName>
        <fullName evidence="3">AAA family ATPase</fullName>
    </submittedName>
</protein>
<comment type="caution">
    <text evidence="3">The sequence shown here is derived from an EMBL/GenBank/DDBJ whole genome shotgun (WGS) entry which is preliminary data.</text>
</comment>
<dbReference type="RefSeq" id="WP_179916127.1">
    <property type="nucleotide sequence ID" value="NZ_JACCDE010000015.1"/>
</dbReference>
<feature type="domain" description="Endonuclease GajA/Old nuclease/RecF-like AAA" evidence="2">
    <location>
        <begin position="8"/>
        <end position="216"/>
    </location>
</feature>
<keyword evidence="1" id="KW-0175">Coiled coil</keyword>
<evidence type="ECO:0000259" key="2">
    <source>
        <dbReference type="Pfam" id="PF13175"/>
    </source>
</evidence>
<keyword evidence="4" id="KW-1185">Reference proteome</keyword>
<reference evidence="3 4" key="1">
    <citation type="journal article" date="2003" name="Extremophiles">
        <title>Halomonas glaciei sp. nov. isolated from fast ice of Adelie Land, Antarctica.</title>
        <authorList>
            <person name="Reddy G.S."/>
            <person name="Raghavan P.U."/>
            <person name="Sarita N.B."/>
            <person name="Prakash J.S."/>
            <person name="Nagesh N."/>
            <person name="Delille D."/>
            <person name="Shivaji S."/>
        </authorList>
    </citation>
    <scope>NUCLEOTIDE SEQUENCE [LARGE SCALE GENOMIC DNA]</scope>
    <source>
        <strain evidence="3 4">DD39</strain>
    </source>
</reference>
<organism evidence="3 4">
    <name type="scientific">Vreelandella glaciei</name>
    <dbReference type="NCBI Taxonomy" id="186761"/>
    <lineage>
        <taxon>Bacteria</taxon>
        <taxon>Pseudomonadati</taxon>
        <taxon>Pseudomonadota</taxon>
        <taxon>Gammaproteobacteria</taxon>
        <taxon>Oceanospirillales</taxon>
        <taxon>Halomonadaceae</taxon>
        <taxon>Vreelandella</taxon>
    </lineage>
</organism>
<name>A0A7Z0LTR9_9GAMM</name>
<feature type="coiled-coil region" evidence="1">
    <location>
        <begin position="134"/>
        <end position="181"/>
    </location>
</feature>
<dbReference type="Pfam" id="PF13175">
    <property type="entry name" value="AAA_15"/>
    <property type="match status" value="1"/>
</dbReference>
<dbReference type="Proteomes" id="UP000526892">
    <property type="component" value="Unassembled WGS sequence"/>
</dbReference>
<dbReference type="Gene3D" id="3.40.50.300">
    <property type="entry name" value="P-loop containing nucleotide triphosphate hydrolases"/>
    <property type="match status" value="2"/>
</dbReference>
<accession>A0A7Z0LTR9</accession>
<dbReference type="AlphaFoldDB" id="A0A7Z0LTR9"/>
<dbReference type="GO" id="GO:0006302">
    <property type="term" value="P:double-strand break repair"/>
    <property type="evidence" value="ECO:0007669"/>
    <property type="project" value="TreeGrafter"/>
</dbReference>
<proteinExistence type="predicted"/>
<evidence type="ECO:0000313" key="4">
    <source>
        <dbReference type="Proteomes" id="UP000526892"/>
    </source>
</evidence>
<dbReference type="EMBL" id="JACCDE010000015">
    <property type="protein sequence ID" value="NYS78283.1"/>
    <property type="molecule type" value="Genomic_DNA"/>
</dbReference>
<evidence type="ECO:0000313" key="3">
    <source>
        <dbReference type="EMBL" id="NYS78283.1"/>
    </source>
</evidence>
<dbReference type="GO" id="GO:0000731">
    <property type="term" value="P:DNA synthesis involved in DNA repair"/>
    <property type="evidence" value="ECO:0007669"/>
    <property type="project" value="TreeGrafter"/>
</dbReference>
<dbReference type="InterPro" id="IPR027417">
    <property type="entry name" value="P-loop_NTPase"/>
</dbReference>
<dbReference type="SUPFAM" id="SSF52540">
    <property type="entry name" value="P-loop containing nucleoside triphosphate hydrolases"/>
    <property type="match status" value="1"/>
</dbReference>
<sequence>MVNNIKTIQSIALTNFKGYRHSGNGAAITLDMTVAGRPADIILVTGKNGVGKTSLLEAMDWVLNQPDVGAGGFRTTGQSHGAVSINGETIELQGKAKTDLRKLETVASFFFQENIAELACNEIIQLLEPENKPADKIKGELKALQNKLENWQRQLQGLKYRKDYEEERKVLAQRVNELVAKLSTDSTLRQELVDSTLTLKNGNLQNRWDSQIRNLSNTIGNYSNLSEPVGSNLSDQLRHIGQCLLEYRGAPVGFADSEKKNPAFTKAFLSSAQSLPPSLPIKRLSPGASLVPSELKSTLFVGSDYDVYASKVEELDVSRGELMVEYNRAKLLIDSLQGNGGSLLSWIDEFSENISSWLIAWEDHPSKLEVSNLKQGIENHLDALSNLASSRSSELRDQLDKFTSEGKAVAEQLNQIKRYQVIARDIDTHSTELSPLLDKSSFTVEDLANYVSNYLEAGQDKAEDAKNAPVESEVIYQLGSAFTRWANLEIEKLEDEASATNLESVELAEKMISDALAICKQESSAKSQLLSVIGVIPQAELEQLLRNMNQLLSSFHFPEDFLPIELINNGTEKSPKWGFATQSGVLFEDLSTGQKSQLAICWTINLNLALSAQLGHSVIGFDDFTTSLDMNQLIPAAVLLRKLAYADADDGWKRQVIVTSHHEDLTNRLLDFLLPPQGKTMKVIQFEEWLPESGPMFKCYNVDMGEVTGEGLQDAVKNIVKTTN</sequence>
<dbReference type="InterPro" id="IPR041685">
    <property type="entry name" value="AAA_GajA/Old/RecF-like"/>
</dbReference>
<dbReference type="PANTHER" id="PTHR32182:SF0">
    <property type="entry name" value="DNA REPLICATION AND REPAIR PROTEIN RECF"/>
    <property type="match status" value="1"/>
</dbReference>
<evidence type="ECO:0000256" key="1">
    <source>
        <dbReference type="SAM" id="Coils"/>
    </source>
</evidence>
<dbReference type="PANTHER" id="PTHR32182">
    <property type="entry name" value="DNA REPLICATION AND REPAIR PROTEIN RECF"/>
    <property type="match status" value="1"/>
</dbReference>
<dbReference type="CDD" id="cd00267">
    <property type="entry name" value="ABC_ATPase"/>
    <property type="match status" value="1"/>
</dbReference>
<gene>
    <name evidence="3" type="ORF">HZS80_11280</name>
</gene>